<name>A0A7S8IGK4_9CHLR</name>
<dbReference type="GO" id="GO:0016740">
    <property type="term" value="F:transferase activity"/>
    <property type="evidence" value="ECO:0007669"/>
    <property type="project" value="UniProtKB-KW"/>
</dbReference>
<accession>A0A7S8IGK4</accession>
<dbReference type="EMBL" id="CP062983">
    <property type="protein sequence ID" value="QPC84749.1"/>
    <property type="molecule type" value="Genomic_DNA"/>
</dbReference>
<sequence>MPKLIYLGVIRIPTEKAHGLQIMQNCEALAQAGYDVELWTARRFNTAQMRRISDPFAHYGVTKSFAIKRLPILDLMPLARGNLKIERGFFYVQVISYIVVMLLRMLFTQADVYYSRDENILLPLSYTKPRVKLAYEPHTVRPSKMGRHIQQAVAARCGAILPLTGKLRDDLVAGGASADKMRVVHDGVRAERFANLPTQQAARTQIGWPQDAYIVGYMGQLKTMNMDKGVGMVVDALAEVPDAYIAIVGGPDPAAQALRQRWLAHGLPESRFLYAGQVSPEDVPLYLRAFDVGVLPLPWTPHFAFYTSSLKLFEYMAAGCAVVASALPATQEVVTDGETALLFPYDNAHALRDALQRLNHDTPLRQRLARNAYSLVMADYTWAARARVIKQHIEQCQRLAQQNDRAVQAD</sequence>
<dbReference type="PANTHER" id="PTHR12526">
    <property type="entry name" value="GLYCOSYLTRANSFERASE"/>
    <property type="match status" value="1"/>
</dbReference>
<dbReference type="Gene3D" id="3.40.50.2000">
    <property type="entry name" value="Glycogen Phosphorylase B"/>
    <property type="match status" value="2"/>
</dbReference>
<protein>
    <submittedName>
        <fullName evidence="1">Glycosyltransferase family 4 protein</fullName>
    </submittedName>
</protein>
<proteinExistence type="predicted"/>
<reference evidence="1 2" key="1">
    <citation type="submission" date="2020-02" db="EMBL/GenBank/DDBJ databases">
        <authorList>
            <person name="Zheng R.K."/>
            <person name="Sun C.M."/>
        </authorList>
    </citation>
    <scope>NUCLEOTIDE SEQUENCE [LARGE SCALE GENOMIC DNA]</scope>
    <source>
        <strain evidence="2">rifampicinis</strain>
    </source>
</reference>
<dbReference type="RefSeq" id="WP_195172812.1">
    <property type="nucleotide sequence ID" value="NZ_CP062983.1"/>
</dbReference>
<keyword evidence="1" id="KW-0808">Transferase</keyword>
<evidence type="ECO:0000313" key="1">
    <source>
        <dbReference type="EMBL" id="QPC84749.1"/>
    </source>
</evidence>
<dbReference type="AlphaFoldDB" id="A0A7S8IGK4"/>
<keyword evidence="2" id="KW-1185">Reference proteome</keyword>
<dbReference type="SUPFAM" id="SSF53756">
    <property type="entry name" value="UDP-Glycosyltransferase/glycogen phosphorylase"/>
    <property type="match status" value="1"/>
</dbReference>
<organism evidence="1 2">
    <name type="scientific">Phototrophicus methaneseepsis</name>
    <dbReference type="NCBI Taxonomy" id="2710758"/>
    <lineage>
        <taxon>Bacteria</taxon>
        <taxon>Bacillati</taxon>
        <taxon>Chloroflexota</taxon>
        <taxon>Candidatus Thermofontia</taxon>
        <taxon>Phototrophicales</taxon>
        <taxon>Phototrophicaceae</taxon>
        <taxon>Phototrophicus</taxon>
    </lineage>
</organism>
<gene>
    <name evidence="1" type="ORF">G4Y79_10325</name>
</gene>
<dbReference type="Pfam" id="PF13692">
    <property type="entry name" value="Glyco_trans_1_4"/>
    <property type="match status" value="1"/>
</dbReference>
<dbReference type="Proteomes" id="UP000594468">
    <property type="component" value="Chromosome"/>
</dbReference>
<dbReference type="CDD" id="cd03801">
    <property type="entry name" value="GT4_PimA-like"/>
    <property type="match status" value="1"/>
</dbReference>
<evidence type="ECO:0000313" key="2">
    <source>
        <dbReference type="Proteomes" id="UP000594468"/>
    </source>
</evidence>
<dbReference type="KEGG" id="pmet:G4Y79_10325"/>